<name>A0A1N6M5D6_9VIBR</name>
<evidence type="ECO:0000313" key="1">
    <source>
        <dbReference type="EMBL" id="SIO94663.1"/>
    </source>
</evidence>
<evidence type="ECO:0000313" key="2">
    <source>
        <dbReference type="Proteomes" id="UP000184774"/>
    </source>
</evidence>
<dbReference type="EMBL" id="FSSB01000016">
    <property type="protein sequence ID" value="SIO94663.1"/>
    <property type="molecule type" value="Genomic_DNA"/>
</dbReference>
<dbReference type="Proteomes" id="UP000184774">
    <property type="component" value="Unassembled WGS sequence"/>
</dbReference>
<dbReference type="Pfam" id="PF09684">
    <property type="entry name" value="Tail_P2_I"/>
    <property type="match status" value="1"/>
</dbReference>
<proteinExistence type="predicted"/>
<accession>A0A1N6M5D6</accession>
<dbReference type="OrthoDB" id="90759at2"/>
<sequence length="249" mass="27381">MSSFVSQLPPSASRLERVLEQIFWEEIQLIERDIQDFLNPRECRLDLLPYLAWELSVDDWNDDWDESIKRSACAKALTIHMYKGTRGGVESALAALGVSTELTEWFEASPPLKPGRFEVTAWANKNLASGQASFLSDAMYQQIRSAIDNAKNVRSHYDMKVGAKLGPNTLTMGCVMTNPTALACCDASVIQEPLKTDLSIGTTMVGDCVSLARQRATVTVDAQPSATSLHVAGLTQVWALLKIRMEAAA</sequence>
<organism evidence="1 2">
    <name type="scientific">Vibrio spartinae</name>
    <dbReference type="NCBI Taxonomy" id="1918945"/>
    <lineage>
        <taxon>Bacteria</taxon>
        <taxon>Pseudomonadati</taxon>
        <taxon>Pseudomonadota</taxon>
        <taxon>Gammaproteobacteria</taxon>
        <taxon>Vibrionales</taxon>
        <taxon>Vibrionaceae</taxon>
        <taxon>Vibrio</taxon>
    </lineage>
</organism>
<reference evidence="1 2" key="1">
    <citation type="submission" date="2016-12" db="EMBL/GenBank/DDBJ databases">
        <authorList>
            <person name="Song W.-J."/>
            <person name="Kurnit D.M."/>
        </authorList>
    </citation>
    <scope>NUCLEOTIDE SEQUENCE [LARGE SCALE GENOMIC DNA]</scope>
    <source>
        <strain evidence="1 2">CECT 9026</strain>
    </source>
</reference>
<dbReference type="AlphaFoldDB" id="A0A1N6M5D6"/>
<dbReference type="NCBIfam" id="TIGR01634">
    <property type="entry name" value="tail_P2_I"/>
    <property type="match status" value="1"/>
</dbReference>
<dbReference type="RefSeq" id="WP_074373197.1">
    <property type="nucleotide sequence ID" value="NZ_AP024907.1"/>
</dbReference>
<gene>
    <name evidence="1" type="ORF">VSP9026_02392</name>
</gene>
<dbReference type="InterPro" id="IPR006521">
    <property type="entry name" value="Tail_protein_I"/>
</dbReference>
<protein>
    <submittedName>
        <fullName evidence="1">Phage tail protein (Tail_P2_I)</fullName>
    </submittedName>
</protein>